<keyword evidence="1" id="KW-1133">Transmembrane helix</keyword>
<dbReference type="RefSeq" id="WP_231006339.1">
    <property type="nucleotide sequence ID" value="NZ_JAJNEC010000005.1"/>
</dbReference>
<dbReference type="Proteomes" id="UP001199816">
    <property type="component" value="Unassembled WGS sequence"/>
</dbReference>
<keyword evidence="1" id="KW-0812">Transmembrane</keyword>
<accession>A0ABS8PTN5</accession>
<keyword evidence="1" id="KW-0472">Membrane</keyword>
<proteinExistence type="predicted"/>
<organism evidence="2 3">
    <name type="scientific">Niabella pedocola</name>
    <dbReference type="NCBI Taxonomy" id="1752077"/>
    <lineage>
        <taxon>Bacteria</taxon>
        <taxon>Pseudomonadati</taxon>
        <taxon>Bacteroidota</taxon>
        <taxon>Chitinophagia</taxon>
        <taxon>Chitinophagales</taxon>
        <taxon>Chitinophagaceae</taxon>
        <taxon>Niabella</taxon>
    </lineage>
</organism>
<reference evidence="2 3" key="1">
    <citation type="submission" date="2021-11" db="EMBL/GenBank/DDBJ databases">
        <title>Genomic of Niabella pedocola.</title>
        <authorList>
            <person name="Wu T."/>
        </authorList>
    </citation>
    <scope>NUCLEOTIDE SEQUENCE [LARGE SCALE GENOMIC DNA]</scope>
    <source>
        <strain evidence="2 3">JCM 31011</strain>
    </source>
</reference>
<dbReference type="EMBL" id="JAJNEC010000005">
    <property type="protein sequence ID" value="MCD2424447.1"/>
    <property type="molecule type" value="Genomic_DNA"/>
</dbReference>
<sequence>MHSLKKTYGRKIPAFTLPELVIGLLLMAILFGVIATVYMILSRQSAHYFAGNRFFTDYYITKKLLQRDFEKARTVKLDPERNQIILQTKTGNALKTTVYQLDTAFIVRTEPGRADTLRPGAGIAAQRNVNDSTPLLATLKLRHRYREQYFYTYLQKRYARADILNDSIQTAP</sequence>
<evidence type="ECO:0008006" key="4">
    <source>
        <dbReference type="Google" id="ProtNLM"/>
    </source>
</evidence>
<keyword evidence="3" id="KW-1185">Reference proteome</keyword>
<evidence type="ECO:0000313" key="3">
    <source>
        <dbReference type="Proteomes" id="UP001199816"/>
    </source>
</evidence>
<evidence type="ECO:0000256" key="1">
    <source>
        <dbReference type="SAM" id="Phobius"/>
    </source>
</evidence>
<protein>
    <recommendedName>
        <fullName evidence="4">Prepilin-type N-terminal cleavage/methylation domain-containing protein</fullName>
    </recommendedName>
</protein>
<name>A0ABS8PTN5_9BACT</name>
<evidence type="ECO:0000313" key="2">
    <source>
        <dbReference type="EMBL" id="MCD2424447.1"/>
    </source>
</evidence>
<feature type="transmembrane region" description="Helical" evidence="1">
    <location>
        <begin position="20"/>
        <end position="41"/>
    </location>
</feature>
<gene>
    <name evidence="2" type="ORF">LQ567_16830</name>
</gene>
<comment type="caution">
    <text evidence="2">The sequence shown here is derived from an EMBL/GenBank/DDBJ whole genome shotgun (WGS) entry which is preliminary data.</text>
</comment>